<feature type="region of interest" description="Disordered" evidence="1">
    <location>
        <begin position="254"/>
        <end position="313"/>
    </location>
</feature>
<gene>
    <name evidence="3" type="ORF">ENH_00054070</name>
</gene>
<dbReference type="Gene3D" id="1.20.120.1080">
    <property type="match status" value="1"/>
</dbReference>
<dbReference type="PANTHER" id="PTHR18934">
    <property type="entry name" value="ATP-DEPENDENT RNA HELICASE"/>
    <property type="match status" value="1"/>
</dbReference>
<accession>U6MQD4</accession>
<dbReference type="GeneID" id="25475552"/>
<dbReference type="OrthoDB" id="10253254at2759"/>
<dbReference type="AlphaFoldDB" id="U6MQD4"/>
<dbReference type="RefSeq" id="XP_013439200.1">
    <property type="nucleotide sequence ID" value="XM_013583746.1"/>
</dbReference>
<name>U6MQD4_9EIME</name>
<sequence>MWHLSMADSTTTTAPDAVPEVDHSLSWWQERQLPLLAATENSGVVLVVGGSDGSAALRCSVILPLLLLQHDWAPQRVHRHQPQTHILVALETRTASDSAAAAAREWGGGRYASCISTHKSIVSSSTQNSSSPPRLVYLTTRQLLQRILQQPLLSNCCVVALEVSLQHGFSTELLLPLLRKVRRKKPALRVLLLLPPAAVQPQWTLQLAQFFASNEDAARPDAAIIPYSSVKALEAAAQQQQEFQLRFFTPKSSRWDVKQKEPKARPQQQQKRELSISSSDSGEQAAAVPFTQASGNAESLECSSRNSRTRSSSVSCVSSDEVVVLGVTAGQPRTPRGRPAKRKKAKSKDKKLQQRLRKIQKKLKKMNSSSNGAKSSRSSANVNISGFSPEQAACIERTDTQADAEPPKRFLYSTSHATEPLFGRNSDSEASSAATARSATELETQGGTASAPPREEPPKSHEGLSGTRAESPPLTASLHEESFISKGNLSSVSIISVALPTKRVAVRYLKNATPNFVGAAAAVVSLLVTASPEAQGGASHPGSIFVFVPSQEDVTALAERLQHCLQEVLKQPQQRGQQQPNLQNPPVEVVCLAPDLSPSLPPPSSALRIFISPSVFPPCVSPAVMPIRFVVDCMYTRRSVFDPFLRLHRFCNVPISGALADLRASLAGRYADGGCCYRLCTASAFAVTCARGAAAFAAAATTSHREAYGELPASALEDIAPLLLQLKALGIHSLHRLPLLQPPPAAAVAAAGEHLLQLQAVDDGGRITKPLGCMIAQGLLSPELTRLLVISTEQAFGCSVEAAALCALLGGPPVWQRPALENCGMSLKDPLIGGNRRNASAARQRLALCRALLGSIEGDAVTALNVFNQYYDIKSEQGAEEASRWAEKHLVDEQVMWRASKMRRVMLNWMQKSGLPLVTCKGDCKPLLRALAAAFCLNVAEKTHDQIYRLFRLPRSASSPPFVIHPSSVLSNCAPPFVVYGQAFMRDGCVYMQQVTAIDPQWLPEVAPHLFTTNSAEFLT</sequence>
<feature type="compositionally biased region" description="Basic and acidic residues" evidence="1">
    <location>
        <begin position="453"/>
        <end position="462"/>
    </location>
</feature>
<feature type="region of interest" description="Disordered" evidence="1">
    <location>
        <begin position="417"/>
        <end position="473"/>
    </location>
</feature>
<feature type="compositionally biased region" description="Low complexity" evidence="1">
    <location>
        <begin position="428"/>
        <end position="444"/>
    </location>
</feature>
<proteinExistence type="predicted"/>
<dbReference type="Gene3D" id="3.40.50.300">
    <property type="entry name" value="P-loop containing nucleotide triphosphate hydrolases"/>
    <property type="match status" value="2"/>
</dbReference>
<evidence type="ECO:0000313" key="4">
    <source>
        <dbReference type="Proteomes" id="UP000030754"/>
    </source>
</evidence>
<dbReference type="GO" id="GO:0003723">
    <property type="term" value="F:RNA binding"/>
    <property type="evidence" value="ECO:0007669"/>
    <property type="project" value="TreeGrafter"/>
</dbReference>
<feature type="compositionally biased region" description="Basic and acidic residues" evidence="1">
    <location>
        <begin position="254"/>
        <end position="274"/>
    </location>
</feature>
<feature type="compositionally biased region" description="Low complexity" evidence="1">
    <location>
        <begin position="366"/>
        <end position="381"/>
    </location>
</feature>
<feature type="domain" description="DEAD-box helicase OB fold" evidence="2">
    <location>
        <begin position="928"/>
        <end position="1009"/>
    </location>
</feature>
<reference evidence="3" key="2">
    <citation type="submission" date="2013-10" db="EMBL/GenBank/DDBJ databases">
        <authorList>
            <person name="Aslett M."/>
        </authorList>
    </citation>
    <scope>NUCLEOTIDE SEQUENCE [LARGE SCALE GENOMIC DNA]</scope>
    <source>
        <strain evidence="3">Houghton</strain>
    </source>
</reference>
<keyword evidence="4" id="KW-1185">Reference proteome</keyword>
<reference evidence="3" key="1">
    <citation type="submission" date="2013-10" db="EMBL/GenBank/DDBJ databases">
        <title>Genomic analysis of the causative agents of coccidiosis in chickens.</title>
        <authorList>
            <person name="Reid A.J."/>
            <person name="Blake D."/>
            <person name="Billington K."/>
            <person name="Browne H."/>
            <person name="Dunn M."/>
            <person name="Hung S."/>
            <person name="Kawahara F."/>
            <person name="Miranda-Saavedra D."/>
            <person name="Mourier T."/>
            <person name="Nagra H."/>
            <person name="Otto T.D."/>
            <person name="Rawlings N."/>
            <person name="Sanchez A."/>
            <person name="Sanders M."/>
            <person name="Subramaniam C."/>
            <person name="Tay Y."/>
            <person name="Dear P."/>
            <person name="Doerig C."/>
            <person name="Gruber A."/>
            <person name="Parkinson J."/>
            <person name="Shirley M."/>
            <person name="Wan K.L."/>
            <person name="Berriman M."/>
            <person name="Tomley F."/>
            <person name="Pain A."/>
        </authorList>
    </citation>
    <scope>NUCLEOTIDE SEQUENCE [LARGE SCALE GENOMIC DNA]</scope>
    <source>
        <strain evidence="3">Houghton</strain>
    </source>
</reference>
<dbReference type="EMBL" id="HG722879">
    <property type="protein sequence ID" value="CDJ63875.1"/>
    <property type="molecule type" value="Genomic_DNA"/>
</dbReference>
<dbReference type="Pfam" id="PF07717">
    <property type="entry name" value="OB_NTP_bind"/>
    <property type="match status" value="1"/>
</dbReference>
<dbReference type="InterPro" id="IPR027417">
    <property type="entry name" value="P-loop_NTPase"/>
</dbReference>
<protein>
    <submittedName>
        <fullName evidence="3">Helicase associated domain-containing protein, putative</fullName>
    </submittedName>
</protein>
<evidence type="ECO:0000259" key="2">
    <source>
        <dbReference type="Pfam" id="PF07717"/>
    </source>
</evidence>
<evidence type="ECO:0000313" key="3">
    <source>
        <dbReference type="EMBL" id="CDJ63875.1"/>
    </source>
</evidence>
<dbReference type="GO" id="GO:0004386">
    <property type="term" value="F:helicase activity"/>
    <property type="evidence" value="ECO:0007669"/>
    <property type="project" value="TreeGrafter"/>
</dbReference>
<dbReference type="VEuPathDB" id="ToxoDB:ENH_00054070"/>
<organism evidence="3 4">
    <name type="scientific">Eimeria necatrix</name>
    <dbReference type="NCBI Taxonomy" id="51315"/>
    <lineage>
        <taxon>Eukaryota</taxon>
        <taxon>Sar</taxon>
        <taxon>Alveolata</taxon>
        <taxon>Apicomplexa</taxon>
        <taxon>Conoidasida</taxon>
        <taxon>Coccidia</taxon>
        <taxon>Eucoccidiorida</taxon>
        <taxon>Eimeriorina</taxon>
        <taxon>Eimeriidae</taxon>
        <taxon>Eimeria</taxon>
    </lineage>
</organism>
<evidence type="ECO:0000256" key="1">
    <source>
        <dbReference type="SAM" id="MobiDB-lite"/>
    </source>
</evidence>
<feature type="compositionally biased region" description="Basic residues" evidence="1">
    <location>
        <begin position="335"/>
        <end position="365"/>
    </location>
</feature>
<dbReference type="InterPro" id="IPR011709">
    <property type="entry name" value="DEAD-box_helicase_OB_fold"/>
</dbReference>
<dbReference type="Proteomes" id="UP000030754">
    <property type="component" value="Unassembled WGS sequence"/>
</dbReference>
<feature type="compositionally biased region" description="Low complexity" evidence="1">
    <location>
        <begin position="303"/>
        <end position="313"/>
    </location>
</feature>
<dbReference type="SUPFAM" id="SSF52540">
    <property type="entry name" value="P-loop containing nucleoside triphosphate hydrolases"/>
    <property type="match status" value="1"/>
</dbReference>
<feature type="region of interest" description="Disordered" evidence="1">
    <location>
        <begin position="327"/>
        <end position="384"/>
    </location>
</feature>
<dbReference type="PANTHER" id="PTHR18934:SF136">
    <property type="entry name" value="ATP-DEPENDENT RNA HELICASE DHX35-RELATED"/>
    <property type="match status" value="1"/>
</dbReference>